<proteinExistence type="predicted"/>
<reference evidence="1" key="2">
    <citation type="submission" date="2014-03" db="EMBL/GenBank/DDBJ databases">
        <authorList>
            <person name="Cheng R."/>
            <person name="Zhang C.-X."/>
        </authorList>
    </citation>
    <scope>NUCLEOTIDE SEQUENCE</scope>
    <source>
        <strain evidence="1">Hangzhou</strain>
    </source>
</reference>
<accession>X5GW89</accession>
<name>X5GW89_9VIRU</name>
<evidence type="ECO:0000313" key="1">
    <source>
        <dbReference type="EMBL" id="AHW98247.1"/>
    </source>
</evidence>
<dbReference type="EMBL" id="KJ566529">
    <property type="protein sequence ID" value="AHW98247.1"/>
    <property type="molecule type" value="Genomic_DNA"/>
</dbReference>
<sequence length="229" mass="26106">MHTGLGVSPCRDQVSQFICNVHSRFHGLIYKVAHYTNGDNDTWSRINTYVHTMSNLDIPLFKTQGNATLLSEIQNFTMNVCQMYPGLVKRELLAEKVSCLLCINAISDSCKIGGWLDEETSYLFIRGADRILRRYQNLPRLHKILFYYTKPSTTINGNTQLHLTDNALLNWQPSTSSYSFSLIGKQLLLKYTNDESCIATPIVLSGKRTTTPNSNIQVFQPIRDNHMYC</sequence>
<reference evidence="1" key="1">
    <citation type="journal article" date="2014" name="J. Virol.">
        <title>Brown planthopper nudivirus DNA integrated in its host genome.</title>
        <authorList>
            <person name="Cheng R.L."/>
            <person name="Xi Y."/>
            <person name="Lou Y.H."/>
            <person name="Wang Z."/>
            <person name="Xu J.Y."/>
            <person name="Xu H.J."/>
            <person name="Zhang C.X."/>
        </authorList>
    </citation>
    <scope>NUCLEOTIDE SEQUENCE</scope>
    <source>
        <strain evidence="1">Hangzhou</strain>
    </source>
</reference>
<organism evidence="1">
    <name type="scientific">Nilaparvata lugens endogenous nudivirus</name>
    <dbReference type="NCBI Taxonomy" id="1487700"/>
    <lineage>
        <taxon>Viruses</taxon>
        <taxon>Viruses incertae sedis</taxon>
        <taxon>Naldaviricetes</taxon>
        <taxon>Lefavirales</taxon>
        <taxon>Nudiviridae</taxon>
    </lineage>
</organism>
<protein>
    <submittedName>
        <fullName evidence="1">VP39</fullName>
    </submittedName>
</protein>